<evidence type="ECO:0000256" key="1">
    <source>
        <dbReference type="ARBA" id="ARBA00022723"/>
    </source>
</evidence>
<dbReference type="Gene3D" id="6.10.140.2220">
    <property type="match status" value="1"/>
</dbReference>
<dbReference type="SUPFAM" id="SSF81901">
    <property type="entry name" value="HCP-like"/>
    <property type="match status" value="1"/>
</dbReference>
<dbReference type="Proteomes" id="UP000001876">
    <property type="component" value="Unassembled WGS sequence"/>
</dbReference>
<dbReference type="OrthoDB" id="341421at2759"/>
<evidence type="ECO:0000259" key="5">
    <source>
        <dbReference type="PROSITE" id="PS50865"/>
    </source>
</evidence>
<dbReference type="Gene3D" id="1.25.40.10">
    <property type="entry name" value="Tetratricopeptide repeat domain"/>
    <property type="match status" value="1"/>
</dbReference>
<evidence type="ECO:0000256" key="2">
    <source>
        <dbReference type="ARBA" id="ARBA00022771"/>
    </source>
</evidence>
<evidence type="ECO:0000256" key="4">
    <source>
        <dbReference type="PROSITE-ProRule" id="PRU00134"/>
    </source>
</evidence>
<dbReference type="GO" id="GO:0008270">
    <property type="term" value="F:zinc ion binding"/>
    <property type="evidence" value="ECO:0007669"/>
    <property type="project" value="UniProtKB-KW"/>
</dbReference>
<keyword evidence="3" id="KW-0862">Zinc</keyword>
<keyword evidence="2 4" id="KW-0863">Zinc-finger</keyword>
<dbReference type="Pfam" id="PF01753">
    <property type="entry name" value="zf-MYND"/>
    <property type="match status" value="1"/>
</dbReference>
<dbReference type="SUPFAM" id="SSF144232">
    <property type="entry name" value="HIT/MYND zinc finger-like"/>
    <property type="match status" value="1"/>
</dbReference>
<dbReference type="Pfam" id="PF08238">
    <property type="entry name" value="Sel1"/>
    <property type="match status" value="2"/>
</dbReference>
<protein>
    <submittedName>
        <fullName evidence="6">Predicted protein</fullName>
    </submittedName>
</protein>
<reference evidence="6 7" key="1">
    <citation type="journal article" date="2009" name="Science">
        <title>Green evolution and dynamic adaptations revealed by genomes of the marine picoeukaryotes Micromonas.</title>
        <authorList>
            <person name="Worden A.Z."/>
            <person name="Lee J.H."/>
            <person name="Mock T."/>
            <person name="Rouze P."/>
            <person name="Simmons M.P."/>
            <person name="Aerts A.L."/>
            <person name="Allen A.E."/>
            <person name="Cuvelier M.L."/>
            <person name="Derelle E."/>
            <person name="Everett M.V."/>
            <person name="Foulon E."/>
            <person name="Grimwood J."/>
            <person name="Gundlach H."/>
            <person name="Henrissat B."/>
            <person name="Napoli C."/>
            <person name="McDonald S.M."/>
            <person name="Parker M.S."/>
            <person name="Rombauts S."/>
            <person name="Salamov A."/>
            <person name="Von Dassow P."/>
            <person name="Badger J.H."/>
            <person name="Coutinho P.M."/>
            <person name="Demir E."/>
            <person name="Dubchak I."/>
            <person name="Gentemann C."/>
            <person name="Eikrem W."/>
            <person name="Gready J.E."/>
            <person name="John U."/>
            <person name="Lanier W."/>
            <person name="Lindquist E.A."/>
            <person name="Lucas S."/>
            <person name="Mayer K.F."/>
            <person name="Moreau H."/>
            <person name="Not F."/>
            <person name="Otillar R."/>
            <person name="Panaud O."/>
            <person name="Pangilinan J."/>
            <person name="Paulsen I."/>
            <person name="Piegu B."/>
            <person name="Poliakov A."/>
            <person name="Robbens S."/>
            <person name="Schmutz J."/>
            <person name="Toulza E."/>
            <person name="Wyss T."/>
            <person name="Zelensky A."/>
            <person name="Zhou K."/>
            <person name="Armbrust E.V."/>
            <person name="Bhattacharya D."/>
            <person name="Goodenough U.W."/>
            <person name="Van de Peer Y."/>
            <person name="Grigoriev I.V."/>
        </authorList>
    </citation>
    <scope>NUCLEOTIDE SEQUENCE [LARGE SCALE GENOMIC DNA]</scope>
    <source>
        <strain evidence="6 7">CCMP1545</strain>
    </source>
</reference>
<feature type="domain" description="MYND-type" evidence="5">
    <location>
        <begin position="258"/>
        <end position="298"/>
    </location>
</feature>
<evidence type="ECO:0000256" key="3">
    <source>
        <dbReference type="ARBA" id="ARBA00022833"/>
    </source>
</evidence>
<evidence type="ECO:0000313" key="6">
    <source>
        <dbReference type="EMBL" id="EEH53431.1"/>
    </source>
</evidence>
<keyword evidence="7" id="KW-1185">Reference proteome</keyword>
<organism evidence="7">
    <name type="scientific">Micromonas pusilla (strain CCMP1545)</name>
    <name type="common">Picoplanktonic green alga</name>
    <dbReference type="NCBI Taxonomy" id="564608"/>
    <lineage>
        <taxon>Eukaryota</taxon>
        <taxon>Viridiplantae</taxon>
        <taxon>Chlorophyta</taxon>
        <taxon>Mamiellophyceae</taxon>
        <taxon>Mamiellales</taxon>
        <taxon>Mamiellaceae</taxon>
        <taxon>Micromonas</taxon>
    </lineage>
</organism>
<gene>
    <name evidence="6" type="ORF">MICPUCDRAFT_52171</name>
</gene>
<sequence>MPKKARVNDDAAGAWGSVTAAAASTGMLGAAFEANFQSIARQGQGLATPVLESLLKFSAEGGDMPEFGPGGLDVAIAALYEHDEQFIGAMRGIVTHEKDIVKAVEWWTKAAEKGNVLAQVRLANWYCANHDYLKFEHFVALAALNTPIGDKQYDAKITDALENHTSNITTKREGLKVIRDMYGLNMGDDVVEAFAAPMTCAPPHAAVNLTHHIAKCFMNGIYGIKKNLQISKDYLKLSAKLKGTKKYVEADLERLRGCAKCGGTGAWACALCKVTRYCSKECQEWHWFNGDEPHRDHCPRAETPSKYAELKKITAFDLQITSFA</sequence>
<dbReference type="RefSeq" id="XP_003062612.1">
    <property type="nucleotide sequence ID" value="XM_003062566.1"/>
</dbReference>
<dbReference type="GeneID" id="9687817"/>
<evidence type="ECO:0000313" key="7">
    <source>
        <dbReference type="Proteomes" id="UP000001876"/>
    </source>
</evidence>
<dbReference type="PROSITE" id="PS50865">
    <property type="entry name" value="ZF_MYND_2"/>
    <property type="match status" value="1"/>
</dbReference>
<dbReference type="KEGG" id="mpp:MICPUCDRAFT_52171"/>
<dbReference type="InterPro" id="IPR011990">
    <property type="entry name" value="TPR-like_helical_dom_sf"/>
</dbReference>
<dbReference type="AlphaFoldDB" id="C1N3H3"/>
<dbReference type="InterPro" id="IPR002893">
    <property type="entry name" value="Znf_MYND"/>
</dbReference>
<keyword evidence="1" id="KW-0479">Metal-binding</keyword>
<accession>C1N3H3</accession>
<dbReference type="InterPro" id="IPR006597">
    <property type="entry name" value="Sel1-like"/>
</dbReference>
<proteinExistence type="predicted"/>
<dbReference type="EMBL" id="GG663746">
    <property type="protein sequence ID" value="EEH53431.1"/>
    <property type="molecule type" value="Genomic_DNA"/>
</dbReference>
<name>C1N3H3_MICPC</name>